<dbReference type="GO" id="GO:0005634">
    <property type="term" value="C:nucleus"/>
    <property type="evidence" value="ECO:0007669"/>
    <property type="project" value="UniProtKB-SubCell"/>
</dbReference>
<dbReference type="InterPro" id="IPR001781">
    <property type="entry name" value="Znf_LIM"/>
</dbReference>
<dbReference type="Proteomes" id="UP000786811">
    <property type="component" value="Unassembled WGS sequence"/>
</dbReference>
<keyword evidence="2 9" id="KW-0479">Metal-binding</keyword>
<keyword evidence="7" id="KW-0371">Homeobox</keyword>
<evidence type="ECO:0000259" key="10">
    <source>
        <dbReference type="PROSITE" id="PS50023"/>
    </source>
</evidence>
<reference evidence="11" key="1">
    <citation type="submission" date="2021-04" db="EMBL/GenBank/DDBJ databases">
        <authorList>
            <person name="Chebbi M.A.C M."/>
        </authorList>
    </citation>
    <scope>NUCLEOTIDE SEQUENCE</scope>
</reference>
<dbReference type="OrthoDB" id="10068367at2759"/>
<keyword evidence="6" id="KW-0238">DNA-binding</keyword>
<dbReference type="AlphaFoldDB" id="A0A8J2HND3"/>
<dbReference type="PROSITE" id="PS50023">
    <property type="entry name" value="LIM_DOMAIN_2"/>
    <property type="match status" value="1"/>
</dbReference>
<evidence type="ECO:0000256" key="3">
    <source>
        <dbReference type="ARBA" id="ARBA00022737"/>
    </source>
</evidence>
<dbReference type="EMBL" id="CAJNRD030001123">
    <property type="protein sequence ID" value="CAG5102174.1"/>
    <property type="molecule type" value="Genomic_DNA"/>
</dbReference>
<keyword evidence="4 9" id="KW-0862">Zinc</keyword>
<evidence type="ECO:0000256" key="4">
    <source>
        <dbReference type="ARBA" id="ARBA00022833"/>
    </source>
</evidence>
<dbReference type="GO" id="GO:0030182">
    <property type="term" value="P:neuron differentiation"/>
    <property type="evidence" value="ECO:0007669"/>
    <property type="project" value="TreeGrafter"/>
</dbReference>
<accession>A0A8J2HND3</accession>
<dbReference type="SMART" id="SM00132">
    <property type="entry name" value="LIM"/>
    <property type="match status" value="1"/>
</dbReference>
<evidence type="ECO:0000256" key="6">
    <source>
        <dbReference type="ARBA" id="ARBA00023125"/>
    </source>
</evidence>
<dbReference type="GO" id="GO:0000981">
    <property type="term" value="F:DNA-binding transcription factor activity, RNA polymerase II-specific"/>
    <property type="evidence" value="ECO:0007669"/>
    <property type="project" value="TreeGrafter"/>
</dbReference>
<organism evidence="11 12">
    <name type="scientific">Cotesia congregata</name>
    <name type="common">Parasitoid wasp</name>
    <name type="synonym">Apanteles congregatus</name>
    <dbReference type="NCBI Taxonomy" id="51543"/>
    <lineage>
        <taxon>Eukaryota</taxon>
        <taxon>Metazoa</taxon>
        <taxon>Ecdysozoa</taxon>
        <taxon>Arthropoda</taxon>
        <taxon>Hexapoda</taxon>
        <taxon>Insecta</taxon>
        <taxon>Pterygota</taxon>
        <taxon>Neoptera</taxon>
        <taxon>Endopterygota</taxon>
        <taxon>Hymenoptera</taxon>
        <taxon>Apocrita</taxon>
        <taxon>Ichneumonoidea</taxon>
        <taxon>Braconidae</taxon>
        <taxon>Microgastrinae</taxon>
        <taxon>Cotesia</taxon>
    </lineage>
</organism>
<evidence type="ECO:0000256" key="9">
    <source>
        <dbReference type="PROSITE-ProRule" id="PRU00125"/>
    </source>
</evidence>
<evidence type="ECO:0000313" key="11">
    <source>
        <dbReference type="EMBL" id="CAG5102174.1"/>
    </source>
</evidence>
<dbReference type="PANTHER" id="PTHR24208:SF105">
    <property type="entry name" value="DLIM1"/>
    <property type="match status" value="1"/>
</dbReference>
<dbReference type="FunFam" id="2.10.110.10:FF:000006">
    <property type="entry name" value="LIM homeobox transcription factor 1-beta"/>
    <property type="match status" value="1"/>
</dbReference>
<keyword evidence="5 9" id="KW-0440">LIM domain</keyword>
<gene>
    <name evidence="11" type="ORF">HICCMSTLAB_LOCUS10883</name>
</gene>
<evidence type="ECO:0000256" key="1">
    <source>
        <dbReference type="ARBA" id="ARBA00004123"/>
    </source>
</evidence>
<proteinExistence type="predicted"/>
<keyword evidence="3" id="KW-0677">Repeat</keyword>
<keyword evidence="8" id="KW-0539">Nucleus</keyword>
<dbReference type="PROSITE" id="PS00478">
    <property type="entry name" value="LIM_DOMAIN_1"/>
    <property type="match status" value="1"/>
</dbReference>
<evidence type="ECO:0000313" key="12">
    <source>
        <dbReference type="Proteomes" id="UP000786811"/>
    </source>
</evidence>
<dbReference type="GO" id="GO:0046872">
    <property type="term" value="F:metal ion binding"/>
    <property type="evidence" value="ECO:0007669"/>
    <property type="project" value="UniProtKB-KW"/>
</dbReference>
<dbReference type="GO" id="GO:0000977">
    <property type="term" value="F:RNA polymerase II transcription regulatory region sequence-specific DNA binding"/>
    <property type="evidence" value="ECO:0007669"/>
    <property type="project" value="TreeGrafter"/>
</dbReference>
<dbReference type="PANTHER" id="PTHR24208">
    <property type="entry name" value="LIM/HOMEOBOX PROTEIN LHX"/>
    <property type="match status" value="1"/>
</dbReference>
<evidence type="ECO:0000256" key="7">
    <source>
        <dbReference type="ARBA" id="ARBA00023155"/>
    </source>
</evidence>
<dbReference type="SUPFAM" id="SSF57716">
    <property type="entry name" value="Glucocorticoid receptor-like (DNA-binding domain)"/>
    <property type="match status" value="2"/>
</dbReference>
<keyword evidence="12" id="KW-1185">Reference proteome</keyword>
<comment type="subcellular location">
    <subcellularLocation>
        <location evidence="1">Nucleus</location>
    </subcellularLocation>
</comment>
<evidence type="ECO:0000256" key="2">
    <source>
        <dbReference type="ARBA" id="ARBA00022723"/>
    </source>
</evidence>
<comment type="caution">
    <text evidence="11">The sequence shown here is derived from an EMBL/GenBank/DDBJ whole genome shotgun (WGS) entry which is preliminary data.</text>
</comment>
<dbReference type="Pfam" id="PF00412">
    <property type="entry name" value="LIM"/>
    <property type="match status" value="1"/>
</dbReference>
<dbReference type="InterPro" id="IPR050453">
    <property type="entry name" value="LIM_Homeobox_TF"/>
</dbReference>
<name>A0A8J2HND3_COTCN</name>
<sequence length="88" mass="10094">MDRTLRRCGLAMLLSCAGCKKPIMDKFFLNVLERAWHGDCVRCFDCGTELQEKCFSRESKLFCRNDFFSGRIAPCQYTICSPSVLLLV</sequence>
<dbReference type="Gene3D" id="2.10.110.10">
    <property type="entry name" value="Cysteine Rich Protein"/>
    <property type="match status" value="1"/>
</dbReference>
<evidence type="ECO:0000256" key="5">
    <source>
        <dbReference type="ARBA" id="ARBA00023038"/>
    </source>
</evidence>
<feature type="domain" description="LIM zinc-binding" evidence="10">
    <location>
        <begin position="14"/>
        <end position="73"/>
    </location>
</feature>
<evidence type="ECO:0000256" key="8">
    <source>
        <dbReference type="ARBA" id="ARBA00023242"/>
    </source>
</evidence>
<protein>
    <submittedName>
        <fullName evidence="11">Similar to LHX5: LIM/homeobox protein Lhx5 (Homo sapiens)</fullName>
    </submittedName>
</protein>